<feature type="binding site" evidence="6">
    <location>
        <begin position="179"/>
        <end position="184"/>
    </location>
    <ligand>
        <name>NAD(+)</name>
        <dbReference type="ChEBI" id="CHEBI:57540"/>
    </ligand>
</feature>
<evidence type="ECO:0000256" key="5">
    <source>
        <dbReference type="ARBA" id="ARBA00047925"/>
    </source>
</evidence>
<dbReference type="GO" id="GO:0005524">
    <property type="term" value="F:ATP binding"/>
    <property type="evidence" value="ECO:0007669"/>
    <property type="project" value="UniProtKB-KW"/>
</dbReference>
<dbReference type="EMBL" id="CP014230">
    <property type="protein sequence ID" value="AMD92811.1"/>
    <property type="molecule type" value="Genomic_DNA"/>
</dbReference>
<feature type="binding site" evidence="6">
    <location>
        <position position="238"/>
    </location>
    <ligand>
        <name>NAD(+)</name>
        <dbReference type="ChEBI" id="CHEBI:57540"/>
    </ligand>
</feature>
<keyword evidence="1 6" id="KW-0808">Transferase</keyword>
<accession>A0A109W5W8</accession>
<dbReference type="Pfam" id="PF20143">
    <property type="entry name" value="NAD_kinase_C"/>
    <property type="match status" value="1"/>
</dbReference>
<dbReference type="Pfam" id="PF01513">
    <property type="entry name" value="NAD_kinase"/>
    <property type="match status" value="1"/>
</dbReference>
<dbReference type="InterPro" id="IPR017437">
    <property type="entry name" value="ATP-NAD_kinase_PpnK-typ_C"/>
</dbReference>
<protein>
    <recommendedName>
        <fullName evidence="6">NAD kinase</fullName>
        <ecNumber evidence="6">2.7.1.23</ecNumber>
    </recommendedName>
    <alternativeName>
        <fullName evidence="6">ATP-dependent NAD kinase</fullName>
    </alternativeName>
</protein>
<dbReference type="GO" id="GO:0006741">
    <property type="term" value="P:NADP+ biosynthetic process"/>
    <property type="evidence" value="ECO:0007669"/>
    <property type="project" value="UniProtKB-UniRule"/>
</dbReference>
<dbReference type="SUPFAM" id="SSF111331">
    <property type="entry name" value="NAD kinase/diacylglycerol kinase-like"/>
    <property type="match status" value="1"/>
</dbReference>
<sequence>MRSISEIVMVFTTGNEAAGAFAGQAKDWLAGRGRRVRVVESPRDAAHDAGVWDGADMVLTLGGDGTLLAAARAVLDQGIPILGLNLGNVGFLTELSPEDWRESLGAVIDGGYEISSRLVIRFHVLREGREYYQGYAVNDLVIGCGSLAKLVRMDMWYGSDHLGMVRADGMIVATPTGSSGYSISAGGPLVYPELDVFALTPICPFLHAFRPMILPFEEDLRILLQGGAERVFLTQDGQTGVALMPGDEVVAFRAARRLQLVRPVGSHYAHKLKSKGFIRES</sequence>
<dbReference type="OrthoDB" id="9774737at2"/>
<dbReference type="InterPro" id="IPR017438">
    <property type="entry name" value="ATP-NAD_kinase_N"/>
</dbReference>
<evidence type="ECO:0000313" key="8">
    <source>
        <dbReference type="Proteomes" id="UP000063964"/>
    </source>
</evidence>
<evidence type="ECO:0000256" key="2">
    <source>
        <dbReference type="ARBA" id="ARBA00022777"/>
    </source>
</evidence>
<dbReference type="Gene3D" id="3.40.50.10330">
    <property type="entry name" value="Probable inorganic polyphosphate/atp-NAD kinase, domain 1"/>
    <property type="match status" value="1"/>
</dbReference>
<dbReference type="InterPro" id="IPR002504">
    <property type="entry name" value="NADK"/>
</dbReference>
<comment type="caution">
    <text evidence="6">Lacks conserved residue(s) required for the propagation of feature annotation.</text>
</comment>
<comment type="similarity">
    <text evidence="6">Belongs to the NAD kinase family.</text>
</comment>
<dbReference type="HAMAP" id="MF_00361">
    <property type="entry name" value="NAD_kinase"/>
    <property type="match status" value="1"/>
</dbReference>
<dbReference type="EC" id="2.7.1.23" evidence="6"/>
<feature type="binding site" evidence="6">
    <location>
        <begin position="64"/>
        <end position="65"/>
    </location>
    <ligand>
        <name>NAD(+)</name>
        <dbReference type="ChEBI" id="CHEBI:57540"/>
    </ligand>
</feature>
<dbReference type="GO" id="GO:0046872">
    <property type="term" value="F:metal ion binding"/>
    <property type="evidence" value="ECO:0007669"/>
    <property type="project" value="UniProtKB-UniRule"/>
</dbReference>
<evidence type="ECO:0000256" key="4">
    <source>
        <dbReference type="ARBA" id="ARBA00023027"/>
    </source>
</evidence>
<comment type="function">
    <text evidence="6">Involved in the regulation of the intracellular balance of NAD and NADP, and is a key enzyme in the biosynthesis of NADP. Catalyzes specifically the phosphorylation on 2'-hydroxyl of the adenosine moiety of NAD to yield NADP.</text>
</comment>
<dbReference type="AlphaFoldDB" id="A0A109W5W8"/>
<keyword evidence="8" id="KW-1185">Reference proteome</keyword>
<gene>
    <name evidence="6" type="primary">nadK</name>
    <name evidence="7" type="ORF">AXF15_06640</name>
</gene>
<dbReference type="PANTHER" id="PTHR20275:SF0">
    <property type="entry name" value="NAD KINASE"/>
    <property type="match status" value="1"/>
</dbReference>
<evidence type="ECO:0000256" key="3">
    <source>
        <dbReference type="ARBA" id="ARBA00022857"/>
    </source>
</evidence>
<dbReference type="InterPro" id="IPR016064">
    <property type="entry name" value="NAD/diacylglycerol_kinase_sf"/>
</dbReference>
<keyword evidence="6" id="KW-0067">ATP-binding</keyword>
<dbReference type="GO" id="GO:0005737">
    <property type="term" value="C:cytoplasm"/>
    <property type="evidence" value="ECO:0007669"/>
    <property type="project" value="UniProtKB-SubCell"/>
</dbReference>
<feature type="binding site" evidence="6">
    <location>
        <position position="166"/>
    </location>
    <ligand>
        <name>NAD(+)</name>
        <dbReference type="ChEBI" id="CHEBI:57540"/>
    </ligand>
</feature>
<keyword evidence="3 6" id="KW-0521">NADP</keyword>
<feature type="active site" description="Proton acceptor" evidence="6">
    <location>
        <position position="64"/>
    </location>
</feature>
<keyword evidence="6" id="KW-0547">Nucleotide-binding</keyword>
<dbReference type="PANTHER" id="PTHR20275">
    <property type="entry name" value="NAD KINASE"/>
    <property type="match status" value="1"/>
</dbReference>
<keyword evidence="6" id="KW-0963">Cytoplasm</keyword>
<dbReference type="STRING" id="888061.AXF15_06640"/>
<comment type="cofactor">
    <cofactor evidence="6">
        <name>a divalent metal cation</name>
        <dbReference type="ChEBI" id="CHEBI:60240"/>
    </cofactor>
</comment>
<dbReference type="GO" id="GO:0051287">
    <property type="term" value="F:NAD binding"/>
    <property type="evidence" value="ECO:0007669"/>
    <property type="project" value="UniProtKB-ARBA"/>
</dbReference>
<feature type="binding site" evidence="6">
    <location>
        <position position="149"/>
    </location>
    <ligand>
        <name>NAD(+)</name>
        <dbReference type="ChEBI" id="CHEBI:57540"/>
    </ligand>
</feature>
<evidence type="ECO:0000313" key="7">
    <source>
        <dbReference type="EMBL" id="AMD92811.1"/>
    </source>
</evidence>
<dbReference type="GO" id="GO:0019674">
    <property type="term" value="P:NAD+ metabolic process"/>
    <property type="evidence" value="ECO:0007669"/>
    <property type="project" value="InterPro"/>
</dbReference>
<reference evidence="8" key="1">
    <citation type="submission" date="2016-02" db="EMBL/GenBank/DDBJ databases">
        <authorList>
            <person name="Holder M.E."/>
            <person name="Ajami N.J."/>
            <person name="Petrosino J.F."/>
        </authorList>
    </citation>
    <scope>NUCLEOTIDE SEQUENCE [LARGE SCALE GENOMIC DNA]</scope>
    <source>
        <strain evidence="8">DSM 12838</strain>
    </source>
</reference>
<feature type="binding site" evidence="6">
    <location>
        <position position="168"/>
    </location>
    <ligand>
        <name>NAD(+)</name>
        <dbReference type="ChEBI" id="CHEBI:57540"/>
    </ligand>
</feature>
<name>A0A109W5W8_9BACT</name>
<dbReference type="GO" id="GO:0003951">
    <property type="term" value="F:NAD+ kinase activity"/>
    <property type="evidence" value="ECO:0007669"/>
    <property type="project" value="UniProtKB-UniRule"/>
</dbReference>
<dbReference type="Gene3D" id="2.60.200.30">
    <property type="entry name" value="Probable inorganic polyphosphate/atp-NAD kinase, domain 2"/>
    <property type="match status" value="1"/>
</dbReference>
<comment type="catalytic activity">
    <reaction evidence="5 6">
        <text>NAD(+) + ATP = ADP + NADP(+) + H(+)</text>
        <dbReference type="Rhea" id="RHEA:18629"/>
        <dbReference type="ChEBI" id="CHEBI:15378"/>
        <dbReference type="ChEBI" id="CHEBI:30616"/>
        <dbReference type="ChEBI" id="CHEBI:57540"/>
        <dbReference type="ChEBI" id="CHEBI:58349"/>
        <dbReference type="ChEBI" id="CHEBI:456216"/>
        <dbReference type="EC" id="2.7.1.23"/>
    </reaction>
</comment>
<evidence type="ECO:0000256" key="6">
    <source>
        <dbReference type="HAMAP-Rule" id="MF_00361"/>
    </source>
</evidence>
<keyword evidence="2 6" id="KW-0418">Kinase</keyword>
<keyword evidence="4 6" id="KW-0520">NAD</keyword>
<evidence type="ECO:0000256" key="1">
    <source>
        <dbReference type="ARBA" id="ARBA00022679"/>
    </source>
</evidence>
<comment type="subcellular location">
    <subcellularLocation>
        <location evidence="6">Cytoplasm</location>
    </subcellularLocation>
</comment>
<feature type="binding site" evidence="6">
    <location>
        <begin position="138"/>
        <end position="139"/>
    </location>
    <ligand>
        <name>NAD(+)</name>
        <dbReference type="ChEBI" id="CHEBI:57540"/>
    </ligand>
</feature>
<dbReference type="Proteomes" id="UP000063964">
    <property type="component" value="Chromosome"/>
</dbReference>
<dbReference type="KEGG" id="doa:AXF15_06640"/>
<organism evidence="7 8">
    <name type="scientific">Desulfomicrobium orale DSM 12838</name>
    <dbReference type="NCBI Taxonomy" id="888061"/>
    <lineage>
        <taxon>Bacteria</taxon>
        <taxon>Pseudomonadati</taxon>
        <taxon>Thermodesulfobacteriota</taxon>
        <taxon>Desulfovibrionia</taxon>
        <taxon>Desulfovibrionales</taxon>
        <taxon>Desulfomicrobiaceae</taxon>
        <taxon>Desulfomicrobium</taxon>
    </lineage>
</organism>
<proteinExistence type="inferred from homology"/>